<evidence type="ECO:0000256" key="3">
    <source>
        <dbReference type="ARBA" id="ARBA00022989"/>
    </source>
</evidence>
<keyword evidence="2 5" id="KW-0812">Transmembrane</keyword>
<evidence type="ECO:0000259" key="6">
    <source>
        <dbReference type="Pfam" id="PF01094"/>
    </source>
</evidence>
<feature type="domain" description="Receptor ligand binding region" evidence="6">
    <location>
        <begin position="83"/>
        <end position="405"/>
    </location>
</feature>
<dbReference type="InterPro" id="IPR001828">
    <property type="entry name" value="ANF_lig-bd_rcpt"/>
</dbReference>
<name>A0A0F9JC42_9ZZZZ</name>
<accession>A0A0F9JC42</accession>
<dbReference type="GO" id="GO:0016020">
    <property type="term" value="C:membrane"/>
    <property type="evidence" value="ECO:0007669"/>
    <property type="project" value="UniProtKB-SubCell"/>
</dbReference>
<comment type="subcellular location">
    <subcellularLocation>
        <location evidence="1">Membrane</location>
    </subcellularLocation>
</comment>
<dbReference type="Pfam" id="PF01094">
    <property type="entry name" value="ANF_receptor"/>
    <property type="match status" value="1"/>
</dbReference>
<evidence type="ECO:0000256" key="2">
    <source>
        <dbReference type="ARBA" id="ARBA00022692"/>
    </source>
</evidence>
<dbReference type="InterPro" id="IPR051010">
    <property type="entry name" value="BCAA_transport"/>
</dbReference>
<evidence type="ECO:0000313" key="7">
    <source>
        <dbReference type="EMBL" id="KKM59465.1"/>
    </source>
</evidence>
<comment type="caution">
    <text evidence="7">The sequence shown here is derived from an EMBL/GenBank/DDBJ whole genome shotgun (WGS) entry which is preliminary data.</text>
</comment>
<reference evidence="7" key="1">
    <citation type="journal article" date="2015" name="Nature">
        <title>Complex archaea that bridge the gap between prokaryotes and eukaryotes.</title>
        <authorList>
            <person name="Spang A."/>
            <person name="Saw J.H."/>
            <person name="Jorgensen S.L."/>
            <person name="Zaremba-Niedzwiedzka K."/>
            <person name="Martijn J."/>
            <person name="Lind A.E."/>
            <person name="van Eijk R."/>
            <person name="Schleper C."/>
            <person name="Guy L."/>
            <person name="Ettema T.J."/>
        </authorList>
    </citation>
    <scope>NUCLEOTIDE SEQUENCE</scope>
</reference>
<keyword evidence="4 5" id="KW-0472">Membrane</keyword>
<sequence>MSSSGKGGKPIGIGIIIGIVIGLVIGFGLGNPESSEDTTTSTQTMEQNPQLSGEVKIGLILPLTGDLATHGEENWEGSKLGVVDFNKHLEKLGAGWNLKMVSEDSATSPVIALEKLTSLNAKGISIIVGLETSSNIRNIKGYAESNNMLLVSCCSSAPALAIKNDNVYRLVPDDSNQGTALAKLIQHEGIEVIVPVWRADTWGDGISDATTGSFVERGGITDEGIRYNPESPEFSASTSLLAEKVRGYVDEYGADKVAVLFLGFAEILQFTQSASEHAGLDVVRWFGSGANTKEYKLIDDPIGLEFSTSVQFTTVHVAATKNPIYERVQAHLIEQLGRTPSTFVHPSYDVVWVVGLSILETQSTDVSKIKSVFSDVAGHYYGAIGPTILNEAGDLAQANYEVWGIRGGEWVLLGQYTSATDSISLI</sequence>
<evidence type="ECO:0000256" key="4">
    <source>
        <dbReference type="ARBA" id="ARBA00023136"/>
    </source>
</evidence>
<keyword evidence="3 5" id="KW-1133">Transmembrane helix</keyword>
<dbReference type="AlphaFoldDB" id="A0A0F9JC42"/>
<dbReference type="EMBL" id="LAZR01011794">
    <property type="protein sequence ID" value="KKM59465.1"/>
    <property type="molecule type" value="Genomic_DNA"/>
</dbReference>
<protein>
    <recommendedName>
        <fullName evidence="6">Receptor ligand binding region domain-containing protein</fullName>
    </recommendedName>
</protein>
<feature type="transmembrane region" description="Helical" evidence="5">
    <location>
        <begin position="12"/>
        <end position="30"/>
    </location>
</feature>
<dbReference type="PANTHER" id="PTHR30483:SF40">
    <property type="entry name" value="HISTIDINE KINASE"/>
    <property type="match status" value="1"/>
</dbReference>
<dbReference type="PANTHER" id="PTHR30483">
    <property type="entry name" value="LEUCINE-SPECIFIC-BINDING PROTEIN"/>
    <property type="match status" value="1"/>
</dbReference>
<dbReference type="SUPFAM" id="SSF53822">
    <property type="entry name" value="Periplasmic binding protein-like I"/>
    <property type="match status" value="1"/>
</dbReference>
<dbReference type="Gene3D" id="3.40.50.2300">
    <property type="match status" value="2"/>
</dbReference>
<evidence type="ECO:0000256" key="1">
    <source>
        <dbReference type="ARBA" id="ARBA00004370"/>
    </source>
</evidence>
<dbReference type="InterPro" id="IPR028082">
    <property type="entry name" value="Peripla_BP_I"/>
</dbReference>
<gene>
    <name evidence="7" type="ORF">LCGC14_1548110</name>
</gene>
<organism evidence="7">
    <name type="scientific">marine sediment metagenome</name>
    <dbReference type="NCBI Taxonomy" id="412755"/>
    <lineage>
        <taxon>unclassified sequences</taxon>
        <taxon>metagenomes</taxon>
        <taxon>ecological metagenomes</taxon>
    </lineage>
</organism>
<evidence type="ECO:0000256" key="5">
    <source>
        <dbReference type="SAM" id="Phobius"/>
    </source>
</evidence>
<proteinExistence type="predicted"/>